<dbReference type="EMBL" id="PFPB01000007">
    <property type="protein sequence ID" value="PIZ89259.1"/>
    <property type="molecule type" value="Genomic_DNA"/>
</dbReference>
<dbReference type="GO" id="GO:0031412">
    <property type="term" value="P:gas vesicle organization"/>
    <property type="evidence" value="ECO:0007669"/>
    <property type="project" value="InterPro"/>
</dbReference>
<dbReference type="PANTHER" id="PTHR36852">
    <property type="entry name" value="PROTEIN GVPL 2"/>
    <property type="match status" value="1"/>
</dbReference>
<dbReference type="InterPro" id="IPR009430">
    <property type="entry name" value="GvpL/GvpF"/>
</dbReference>
<dbReference type="Pfam" id="PF06386">
    <property type="entry name" value="GvpL_GvpF"/>
    <property type="match status" value="1"/>
</dbReference>
<sequence length="260" mass="30006">MEKGFYLYCIKENTGSKFSTEGIGGGQVYTIAYQDLEAVVSDVSLDEFGSEEIQKKAQEDIAWIKEKAQNHEKVIEEAMGMGSVIPMQFGVIFKTKENLEETLSKHFDQFKQSLEKLTGKQEWGLKVFLKGNIFREAIEKKNEQVLAKKKEIEAMPKGMAFFAQKQIDKVIDEEKDKELDKIIEDIDENLGQLSFSKNKAKLLEKDFTGIEEEMILNSFYLIEELKLNQFQKKVEELKEKHNSRGIIIEMTGPWPPYHFA</sequence>
<reference evidence="5" key="1">
    <citation type="submission" date="2017-09" db="EMBL/GenBank/DDBJ databases">
        <title>Depth-based differentiation of microbial function through sediment-hosted aquifers and enrichment of novel symbionts in the deep terrestrial subsurface.</title>
        <authorList>
            <person name="Probst A.J."/>
            <person name="Ladd B."/>
            <person name="Jarett J.K."/>
            <person name="Geller-Mcgrath D.E."/>
            <person name="Sieber C.M.K."/>
            <person name="Emerson J.B."/>
            <person name="Anantharaman K."/>
            <person name="Thomas B.C."/>
            <person name="Malmstrom R."/>
            <person name="Stieglmeier M."/>
            <person name="Klingl A."/>
            <person name="Woyke T."/>
            <person name="Ryan C.M."/>
            <person name="Banfield J.F."/>
        </authorList>
    </citation>
    <scope>NUCLEOTIDE SEQUENCE [LARGE SCALE GENOMIC DNA]</scope>
</reference>
<protein>
    <recommendedName>
        <fullName evidence="6">Gas vesicle synthesis GvpLGvpF</fullName>
    </recommendedName>
</protein>
<comment type="caution">
    <text evidence="4">The sequence shown here is derived from an EMBL/GenBank/DDBJ whole genome shotgun (WGS) entry which is preliminary data.</text>
</comment>
<comment type="subcellular location">
    <subcellularLocation>
        <location evidence="2">Gas vesicle</location>
    </subcellularLocation>
</comment>
<dbReference type="PANTHER" id="PTHR36852:SF1">
    <property type="entry name" value="PROTEIN GVPL 2"/>
    <property type="match status" value="1"/>
</dbReference>
<keyword evidence="1" id="KW-0304">Gas vesicle</keyword>
<name>A0A2M7UZ64_9BACT</name>
<comment type="similarity">
    <text evidence="3">Belongs to the gas vesicle GvpF/GvpL family.</text>
</comment>
<accession>A0A2M7UZ64</accession>
<dbReference type="GO" id="GO:0031411">
    <property type="term" value="C:gas vesicle"/>
    <property type="evidence" value="ECO:0007669"/>
    <property type="project" value="UniProtKB-SubCell"/>
</dbReference>
<organism evidence="4 5">
    <name type="scientific">Candidatus Nealsonbacteria bacterium CG_4_10_14_0_2_um_filter_38_17</name>
    <dbReference type="NCBI Taxonomy" id="1974680"/>
    <lineage>
        <taxon>Bacteria</taxon>
        <taxon>Candidatus Nealsoniibacteriota</taxon>
    </lineage>
</organism>
<evidence type="ECO:0008006" key="6">
    <source>
        <dbReference type="Google" id="ProtNLM"/>
    </source>
</evidence>
<evidence type="ECO:0000256" key="1">
    <source>
        <dbReference type="ARBA" id="ARBA00022987"/>
    </source>
</evidence>
<dbReference type="AlphaFoldDB" id="A0A2M7UZ64"/>
<evidence type="ECO:0000256" key="3">
    <source>
        <dbReference type="ARBA" id="ARBA00035643"/>
    </source>
</evidence>
<evidence type="ECO:0000313" key="4">
    <source>
        <dbReference type="EMBL" id="PIZ89259.1"/>
    </source>
</evidence>
<proteinExistence type="inferred from homology"/>
<evidence type="ECO:0000256" key="2">
    <source>
        <dbReference type="ARBA" id="ARBA00035108"/>
    </source>
</evidence>
<dbReference type="Proteomes" id="UP000230760">
    <property type="component" value="Unassembled WGS sequence"/>
</dbReference>
<evidence type="ECO:0000313" key="5">
    <source>
        <dbReference type="Proteomes" id="UP000230760"/>
    </source>
</evidence>
<gene>
    <name evidence="4" type="ORF">COX90_00275</name>
</gene>